<dbReference type="Gene3D" id="3.40.50.11440">
    <property type="match status" value="1"/>
</dbReference>
<name>L0F2W9_DESDL</name>
<dbReference type="STRING" id="871963.Desdi_0660"/>
<dbReference type="RefSeq" id="WP_015261191.1">
    <property type="nucleotide sequence ID" value="NC_019903.1"/>
</dbReference>
<evidence type="ECO:0000313" key="3">
    <source>
        <dbReference type="EMBL" id="AGA68189.1"/>
    </source>
</evidence>
<dbReference type="EMBL" id="CP003344">
    <property type="protein sequence ID" value="AGA68189.1"/>
    <property type="molecule type" value="Genomic_DNA"/>
</dbReference>
<evidence type="ECO:0000259" key="1">
    <source>
        <dbReference type="Pfam" id="PF09861"/>
    </source>
</evidence>
<accession>L0F2W9</accession>
<dbReference type="HOGENOM" id="CLU_050189_0_0_9"/>
<dbReference type="PANTHER" id="PTHR33171:SF17">
    <property type="entry name" value="LARA-LIKE N-TERMINAL DOMAIN-CONTAINING PROTEIN"/>
    <property type="match status" value="1"/>
</dbReference>
<evidence type="ECO:0000259" key="2">
    <source>
        <dbReference type="Pfam" id="PF21113"/>
    </source>
</evidence>
<dbReference type="InterPro" id="IPR048520">
    <property type="entry name" value="LarA_C"/>
</dbReference>
<sequence>MQIRLPYGTSYLETTIPDERLAGILTLDSYLPEKNALDLVQDALATPFESRTLNELAREAKKIVVVTSDHTRPLPSKQTLPFILKDIRKGNPSAEITILIATGLHRAPTDQEMVDKFGAEIVEQEKFVIHKADDYSTLVRLEDLPSGAPLWVNRLAVEADLLLAEGFIEPHFFAGYSGGRKSIMPGISGRETILINHSAGFIDHPNTQSGTIQGNIFHQDMEHAARQAGLKFILNVTLDEEKNIIGAFAGHPEKAFDQGVRFTEKLTKLTSKRAEIVLTSNGGYPLDQNLYQAVKSMRTAEYVAKKGGVIITAASCIDGIGGDTFHRMLLNPGGAGAILEEIRATEPTATDLDQWQVQILVRILLDYKVIVVTEGVDPHELQAMGLDCATTLEEALAKAYDYTHNEAEIIVIPNGAGVFVESIE</sequence>
<dbReference type="AlphaFoldDB" id="L0F2W9"/>
<keyword evidence="4" id="KW-1185">Reference proteome</keyword>
<dbReference type="GO" id="GO:0050043">
    <property type="term" value="F:lactate racemase activity"/>
    <property type="evidence" value="ECO:0007669"/>
    <property type="project" value="InterPro"/>
</dbReference>
<dbReference type="Pfam" id="PF09861">
    <property type="entry name" value="Lar_N"/>
    <property type="match status" value="1"/>
</dbReference>
<feature type="domain" description="Lactate racemase C-terminal" evidence="2">
    <location>
        <begin position="271"/>
        <end position="420"/>
    </location>
</feature>
<gene>
    <name evidence="3" type="ordered locus">Desdi_0660</name>
</gene>
<proteinExistence type="predicted"/>
<dbReference type="InterPro" id="IPR018657">
    <property type="entry name" value="LarA-like_N"/>
</dbReference>
<dbReference type="PANTHER" id="PTHR33171">
    <property type="entry name" value="LAR_N DOMAIN-CONTAINING PROTEIN"/>
    <property type="match status" value="1"/>
</dbReference>
<dbReference type="NCBIfam" id="NF033504">
    <property type="entry name" value="Ni_dep_LarA"/>
    <property type="match status" value="1"/>
</dbReference>
<dbReference type="Gene3D" id="3.90.226.30">
    <property type="match status" value="1"/>
</dbReference>
<dbReference type="Proteomes" id="UP000010797">
    <property type="component" value="Chromosome"/>
</dbReference>
<dbReference type="KEGG" id="ddl:Desdi_0660"/>
<dbReference type="Pfam" id="PF21113">
    <property type="entry name" value="LarA_C"/>
    <property type="match status" value="1"/>
</dbReference>
<organism evidence="3 4">
    <name type="scientific">Desulfitobacterium dichloroeliminans (strain LMG P-21439 / DCA1)</name>
    <dbReference type="NCBI Taxonomy" id="871963"/>
    <lineage>
        <taxon>Bacteria</taxon>
        <taxon>Bacillati</taxon>
        <taxon>Bacillota</taxon>
        <taxon>Clostridia</taxon>
        <taxon>Eubacteriales</taxon>
        <taxon>Desulfitobacteriaceae</taxon>
        <taxon>Desulfitobacterium</taxon>
    </lineage>
</organism>
<dbReference type="eggNOG" id="COG3875">
    <property type="taxonomic scope" value="Bacteria"/>
</dbReference>
<dbReference type="InterPro" id="IPR043166">
    <property type="entry name" value="LarA-like_C"/>
</dbReference>
<feature type="domain" description="LarA-like N-terminal" evidence="1">
    <location>
        <begin position="7"/>
        <end position="209"/>
    </location>
</feature>
<protein>
    <submittedName>
        <fullName evidence="3">Uncharacterized protein</fullName>
    </submittedName>
</protein>
<evidence type="ECO:0000313" key="4">
    <source>
        <dbReference type="Proteomes" id="UP000010797"/>
    </source>
</evidence>
<reference evidence="4" key="1">
    <citation type="submission" date="2012-02" db="EMBL/GenBank/DDBJ databases">
        <title>Complete sequence of Desulfitobacterium dichloroeliminans LMG P-21439.</title>
        <authorList>
            <person name="Lucas S."/>
            <person name="Han J."/>
            <person name="Lapidus A."/>
            <person name="Cheng J.-F."/>
            <person name="Goodwin L."/>
            <person name="Pitluck S."/>
            <person name="Peters L."/>
            <person name="Ovchinnikova G."/>
            <person name="Teshima H."/>
            <person name="Detter J.C."/>
            <person name="Han C."/>
            <person name="Tapia R."/>
            <person name="Land M."/>
            <person name="Hauser L."/>
            <person name="Kyrpides N."/>
            <person name="Ivanova N."/>
            <person name="Pagani I."/>
            <person name="Kruse T."/>
            <person name="de Vos W.M."/>
            <person name="Boon N."/>
            <person name="Smidt H."/>
            <person name="Woyke T."/>
        </authorList>
    </citation>
    <scope>NUCLEOTIDE SEQUENCE [LARGE SCALE GENOMIC DNA]</scope>
    <source>
        <strain evidence="4">LMG P-21439 / DCA1</strain>
    </source>
</reference>
<dbReference type="InterPro" id="IPR047926">
    <property type="entry name" value="Ni_dep_LarA"/>
</dbReference>
<dbReference type="InterPro" id="IPR048068">
    <property type="entry name" value="LarA-like"/>
</dbReference>